<dbReference type="AlphaFoldDB" id="I2GKR6"/>
<name>I2GKR6_9BACT</name>
<keyword evidence="2" id="KW-1185">Reference proteome</keyword>
<organism evidence="1 2">
    <name type="scientific">Fibrisoma limi BUZ 3</name>
    <dbReference type="NCBI Taxonomy" id="1185876"/>
    <lineage>
        <taxon>Bacteria</taxon>
        <taxon>Pseudomonadati</taxon>
        <taxon>Bacteroidota</taxon>
        <taxon>Cytophagia</taxon>
        <taxon>Cytophagales</taxon>
        <taxon>Spirosomataceae</taxon>
        <taxon>Fibrisoma</taxon>
    </lineage>
</organism>
<dbReference type="Proteomes" id="UP000009309">
    <property type="component" value="Unassembled WGS sequence"/>
</dbReference>
<comment type="caution">
    <text evidence="1">The sequence shown here is derived from an EMBL/GenBank/DDBJ whole genome shotgun (WGS) entry which is preliminary data.</text>
</comment>
<gene>
    <name evidence="1" type="ORF">BN8_03668</name>
</gene>
<proteinExistence type="predicted"/>
<dbReference type="STRING" id="1185876.BN8_03668"/>
<evidence type="ECO:0000313" key="1">
    <source>
        <dbReference type="EMBL" id="CCH54492.1"/>
    </source>
</evidence>
<reference evidence="1 2" key="1">
    <citation type="journal article" date="2012" name="J. Bacteriol.">
        <title>Genome Sequence of the Filamentous Bacterium Fibrisoma limi BUZ 3T.</title>
        <authorList>
            <person name="Filippini M."/>
            <person name="Qi W."/>
            <person name="Jaenicke S."/>
            <person name="Goesmann A."/>
            <person name="Smits T.H."/>
            <person name="Bagheri H.C."/>
        </authorList>
    </citation>
    <scope>NUCLEOTIDE SEQUENCE [LARGE SCALE GENOMIC DNA]</scope>
    <source>
        <strain evidence="2">BUZ 3T</strain>
    </source>
</reference>
<dbReference type="RefSeq" id="WP_009283070.1">
    <property type="nucleotide sequence ID" value="NZ_CAIT01000007.1"/>
</dbReference>
<evidence type="ECO:0000313" key="2">
    <source>
        <dbReference type="Proteomes" id="UP000009309"/>
    </source>
</evidence>
<protein>
    <submittedName>
        <fullName evidence="1">Uncharacterized protein</fullName>
    </submittedName>
</protein>
<accession>I2GKR6</accession>
<sequence>MANRVARPTLTATGEGWEYQLERDGIFSDWFAWPYTFTTDPEDGGELRANVTYWLYCRNLDLPGIDVQAASFKFTEDDRIVTVDPAGNDSDADNAAGLGLADVQTLIAEALTAVTLESARQNGPELKGEVTVDSGSIRFQADSGNFGVAWDYILEGGTVKTVTLTVSKDGEILINGDPLPLNNSPGGGINDALGVDPNATLSILFGATGNIYFAGDGNTPRGLFFQRPGGRLLGIGELGDGALGMDDGAGNQLRIKDGLLTWSAKEIAGAMALFDLIQATNPTGWLVYKKNALPDGRDIYDFQSLTNEQAADRIVTDMSETSLRKLASRLGPLIDPDGFSAVAYKVEFIKCAEVPDDPQNDQDFSITSAMVGIWQDHNLQVAESGIRVVAFQNKYYNPEQLMRLSFQGTSQWRIDYPTDEEGNPIADDYEGGFLSIKRKDPL</sequence>
<dbReference type="OrthoDB" id="9992889at2"/>
<dbReference type="EMBL" id="CAIT01000007">
    <property type="protein sequence ID" value="CCH54492.1"/>
    <property type="molecule type" value="Genomic_DNA"/>
</dbReference>